<evidence type="ECO:0000313" key="3">
    <source>
        <dbReference type="Proteomes" id="UP000693946"/>
    </source>
</evidence>
<evidence type="ECO:0008006" key="4">
    <source>
        <dbReference type="Google" id="ProtNLM"/>
    </source>
</evidence>
<proteinExistence type="predicted"/>
<name>A0AAV6QQ60_SOLSE</name>
<evidence type="ECO:0000256" key="1">
    <source>
        <dbReference type="SAM" id="MobiDB-lite"/>
    </source>
</evidence>
<keyword evidence="3" id="KW-1185">Reference proteome</keyword>
<feature type="compositionally biased region" description="Basic and acidic residues" evidence="1">
    <location>
        <begin position="59"/>
        <end position="79"/>
    </location>
</feature>
<evidence type="ECO:0000313" key="2">
    <source>
        <dbReference type="EMBL" id="KAG7494353.1"/>
    </source>
</evidence>
<accession>A0AAV6QQ60</accession>
<comment type="caution">
    <text evidence="2">The sequence shown here is derived from an EMBL/GenBank/DDBJ whole genome shotgun (WGS) entry which is preliminary data.</text>
</comment>
<feature type="region of interest" description="Disordered" evidence="1">
    <location>
        <begin position="49"/>
        <end position="89"/>
    </location>
</feature>
<gene>
    <name evidence="2" type="ORF">JOB18_028758</name>
</gene>
<dbReference type="EMBL" id="JAGKHQ010000016">
    <property type="protein sequence ID" value="KAG7494353.1"/>
    <property type="molecule type" value="Genomic_DNA"/>
</dbReference>
<dbReference type="Proteomes" id="UP000693946">
    <property type="component" value="Linkage Group LG4"/>
</dbReference>
<dbReference type="AlphaFoldDB" id="A0AAV6QQ60"/>
<sequence>MRLSERSSAVFAPPLLRCVLSLRGGSGSGSSASSSSSAWIRVTSALHLPEKRGRRRNDRHSERVRQARESNSHSTDEQRGVSGILKDSA</sequence>
<protein>
    <recommendedName>
        <fullName evidence="4">Secreted protein</fullName>
    </recommendedName>
</protein>
<organism evidence="2 3">
    <name type="scientific">Solea senegalensis</name>
    <name type="common">Senegalese sole</name>
    <dbReference type="NCBI Taxonomy" id="28829"/>
    <lineage>
        <taxon>Eukaryota</taxon>
        <taxon>Metazoa</taxon>
        <taxon>Chordata</taxon>
        <taxon>Craniata</taxon>
        <taxon>Vertebrata</taxon>
        <taxon>Euteleostomi</taxon>
        <taxon>Actinopterygii</taxon>
        <taxon>Neopterygii</taxon>
        <taxon>Teleostei</taxon>
        <taxon>Neoteleostei</taxon>
        <taxon>Acanthomorphata</taxon>
        <taxon>Carangaria</taxon>
        <taxon>Pleuronectiformes</taxon>
        <taxon>Pleuronectoidei</taxon>
        <taxon>Soleidae</taxon>
        <taxon>Solea</taxon>
    </lineage>
</organism>
<reference evidence="2 3" key="1">
    <citation type="journal article" date="2021" name="Sci. Rep.">
        <title>Chromosome anchoring in Senegalese sole (Solea senegalensis) reveals sex-associated markers and genome rearrangements in flatfish.</title>
        <authorList>
            <person name="Guerrero-Cozar I."/>
            <person name="Gomez-Garrido J."/>
            <person name="Berbel C."/>
            <person name="Martinez-Blanch J.F."/>
            <person name="Alioto T."/>
            <person name="Claros M.G."/>
            <person name="Gagnaire P.A."/>
            <person name="Manchado M."/>
        </authorList>
    </citation>
    <scope>NUCLEOTIDE SEQUENCE [LARGE SCALE GENOMIC DNA]</scope>
    <source>
        <strain evidence="2">Sse05_10M</strain>
    </source>
</reference>